<accession>A0A6C1KIH1</accession>
<organism evidence="2 3">
    <name type="scientific">Xanthobacter autotrophicus</name>
    <dbReference type="NCBI Taxonomy" id="280"/>
    <lineage>
        <taxon>Bacteria</taxon>
        <taxon>Pseudomonadati</taxon>
        <taxon>Pseudomonadota</taxon>
        <taxon>Alphaproteobacteria</taxon>
        <taxon>Hyphomicrobiales</taxon>
        <taxon>Xanthobacteraceae</taxon>
        <taxon>Xanthobacter</taxon>
    </lineage>
</organism>
<dbReference type="RefSeq" id="WP_138398907.1">
    <property type="nucleotide sequence ID" value="NZ_JBAFVI010000001.1"/>
</dbReference>
<evidence type="ECO:0000313" key="2">
    <source>
        <dbReference type="EMBL" id="TLX44000.1"/>
    </source>
</evidence>
<dbReference type="AlphaFoldDB" id="A0A6C1KIH1"/>
<dbReference type="Proteomes" id="UP000305131">
    <property type="component" value="Unassembled WGS sequence"/>
</dbReference>
<keyword evidence="1" id="KW-0812">Transmembrane</keyword>
<evidence type="ECO:0000256" key="1">
    <source>
        <dbReference type="SAM" id="Phobius"/>
    </source>
</evidence>
<gene>
    <name evidence="2" type="ORF">FBQ73_07895</name>
</gene>
<feature type="transmembrane region" description="Helical" evidence="1">
    <location>
        <begin position="81"/>
        <end position="100"/>
    </location>
</feature>
<keyword evidence="1" id="KW-0472">Membrane</keyword>
<name>A0A6C1KIH1_XANAU</name>
<evidence type="ECO:0000313" key="3">
    <source>
        <dbReference type="Proteomes" id="UP000305131"/>
    </source>
</evidence>
<reference evidence="2 3" key="1">
    <citation type="submission" date="2019-05" db="EMBL/GenBank/DDBJ databases">
        <authorList>
            <person name="Zhou X."/>
        </authorList>
    </citation>
    <scope>NUCLEOTIDE SEQUENCE [LARGE SCALE GENOMIC DNA]</scope>
    <source>
        <strain evidence="2 3">DSM 432</strain>
    </source>
</reference>
<proteinExistence type="predicted"/>
<sequence length="101" mass="10088">MTTPQPAPAAPLALKLAIGLGLLANAGLAILLIAISGFVFGGPEGANGEASAVAGWGSTLAISILAPALGLIMWRRGRRDLALAMVWLPPLALVVGALVVL</sequence>
<comment type="caution">
    <text evidence="2">The sequence shown here is derived from an EMBL/GenBank/DDBJ whole genome shotgun (WGS) entry which is preliminary data.</text>
</comment>
<dbReference type="EMBL" id="VAUP01000015">
    <property type="protein sequence ID" value="TLX44000.1"/>
    <property type="molecule type" value="Genomic_DNA"/>
</dbReference>
<dbReference type="OrthoDB" id="8456899at2"/>
<feature type="transmembrane region" description="Helical" evidence="1">
    <location>
        <begin position="12"/>
        <end position="41"/>
    </location>
</feature>
<keyword evidence="1" id="KW-1133">Transmembrane helix</keyword>
<feature type="transmembrane region" description="Helical" evidence="1">
    <location>
        <begin position="53"/>
        <end position="74"/>
    </location>
</feature>
<protein>
    <submittedName>
        <fullName evidence="2">Uncharacterized protein</fullName>
    </submittedName>
</protein>